<feature type="region of interest" description="Disordered" evidence="1">
    <location>
        <begin position="273"/>
        <end position="298"/>
    </location>
</feature>
<dbReference type="Pfam" id="PF06809">
    <property type="entry name" value="NPDC1"/>
    <property type="match status" value="1"/>
</dbReference>
<reference evidence="2" key="2">
    <citation type="journal article" date="2023" name="Science">
        <title>Genomic signatures of disease resistance in endangered staghorn corals.</title>
        <authorList>
            <person name="Vollmer S.V."/>
            <person name="Selwyn J.D."/>
            <person name="Despard B.A."/>
            <person name="Roesel C.L."/>
        </authorList>
    </citation>
    <scope>NUCLEOTIDE SEQUENCE</scope>
    <source>
        <strain evidence="2">K2</strain>
    </source>
</reference>
<reference evidence="2" key="1">
    <citation type="journal article" date="2023" name="G3 (Bethesda)">
        <title>Whole genome assembly and annotation of the endangered Caribbean coral Acropora cervicornis.</title>
        <authorList>
            <person name="Selwyn J.D."/>
            <person name="Vollmer S.V."/>
        </authorList>
    </citation>
    <scope>NUCLEOTIDE SEQUENCE</scope>
    <source>
        <strain evidence="2">K2</strain>
    </source>
</reference>
<keyword evidence="3" id="KW-1185">Reference proteome</keyword>
<feature type="region of interest" description="Disordered" evidence="1">
    <location>
        <begin position="323"/>
        <end position="353"/>
    </location>
</feature>
<feature type="compositionally biased region" description="Low complexity" evidence="1">
    <location>
        <begin position="172"/>
        <end position="183"/>
    </location>
</feature>
<feature type="compositionally biased region" description="Basic and acidic residues" evidence="1">
    <location>
        <begin position="47"/>
        <end position="74"/>
    </location>
</feature>
<protein>
    <submittedName>
        <fullName evidence="2">Neural proliferation differentiation and control protein 1</fullName>
    </submittedName>
</protein>
<evidence type="ECO:0000313" key="2">
    <source>
        <dbReference type="EMBL" id="KAK2566860.1"/>
    </source>
</evidence>
<feature type="region of interest" description="Disordered" evidence="1">
    <location>
        <begin position="35"/>
        <end position="187"/>
    </location>
</feature>
<organism evidence="2 3">
    <name type="scientific">Acropora cervicornis</name>
    <name type="common">Staghorn coral</name>
    <dbReference type="NCBI Taxonomy" id="6130"/>
    <lineage>
        <taxon>Eukaryota</taxon>
        <taxon>Metazoa</taxon>
        <taxon>Cnidaria</taxon>
        <taxon>Anthozoa</taxon>
        <taxon>Hexacorallia</taxon>
        <taxon>Scleractinia</taxon>
        <taxon>Astrocoeniina</taxon>
        <taxon>Acroporidae</taxon>
        <taxon>Acropora</taxon>
    </lineage>
</organism>
<dbReference type="AlphaFoldDB" id="A0AAD9QTM0"/>
<evidence type="ECO:0000313" key="3">
    <source>
        <dbReference type="Proteomes" id="UP001249851"/>
    </source>
</evidence>
<name>A0AAD9QTM0_ACRCE</name>
<dbReference type="GO" id="GO:0016020">
    <property type="term" value="C:membrane"/>
    <property type="evidence" value="ECO:0007669"/>
    <property type="project" value="InterPro"/>
</dbReference>
<proteinExistence type="predicted"/>
<feature type="compositionally biased region" description="Basic and acidic residues" evidence="1">
    <location>
        <begin position="100"/>
        <end position="140"/>
    </location>
</feature>
<evidence type="ECO:0000256" key="1">
    <source>
        <dbReference type="SAM" id="MobiDB-lite"/>
    </source>
</evidence>
<dbReference type="PANTHER" id="PTHR23352:SF2">
    <property type="entry name" value="NEURAL PROLIFERATION DIFFERENTIATION AND CONTROL PROTEIN 1"/>
    <property type="match status" value="1"/>
</dbReference>
<gene>
    <name evidence="2" type="ORF">P5673_008613</name>
</gene>
<comment type="caution">
    <text evidence="2">The sequence shown here is derived from an EMBL/GenBank/DDBJ whole genome shotgun (WGS) entry which is preliminary data.</text>
</comment>
<feature type="compositionally biased region" description="Basic and acidic residues" evidence="1">
    <location>
        <begin position="151"/>
        <end position="164"/>
    </location>
</feature>
<dbReference type="InterPro" id="IPR009635">
    <property type="entry name" value="NPDC1"/>
</dbReference>
<feature type="compositionally biased region" description="Acidic residues" evidence="1">
    <location>
        <begin position="286"/>
        <end position="298"/>
    </location>
</feature>
<dbReference type="EMBL" id="JARQWQ010000015">
    <property type="protein sequence ID" value="KAK2566860.1"/>
    <property type="molecule type" value="Genomic_DNA"/>
</dbReference>
<dbReference type="PANTHER" id="PTHR23352">
    <property type="entry name" value="NEURAL PROLIFERATION DIFFERENTIATION AND CONTROL PROTEIN-1 NPDC-1 PROTEIN"/>
    <property type="match status" value="1"/>
</dbReference>
<dbReference type="Proteomes" id="UP001249851">
    <property type="component" value="Unassembled WGS sequence"/>
</dbReference>
<sequence>MFRSPVAVSRSVEQKRSSFDNLVVTDGNELQKVLERTKYDPTTATKLSEDEVDLKNSRREDLSENTKYKSLKSEDGEENSAKQISEDKTSSGPRNNKKRLTSESEKKFKKLHDIRSNRNYKLGERLNIDPERSKDQDHAVRNSVTKLSKKKSAEPAVHGEEAKFEASIGDKSPSVPDSNSSTSTPPPYVLKVKNTPARAELDDIYFLFIVIGCSVAGIAGLHTTAKAVSEAEYAGYTAVKKGPPSTQGDHKLDYSAEIYHYQQTKSQISAMEKAGGAKGSIKGETLDDEENSDEGDEEDYTVYECHGLAPHGDMTVVNPLFSDQEVVGSDQDGNGDRSVAFTSEANESLRALA</sequence>
<accession>A0AAD9QTM0</accession>